<reference evidence="3" key="2">
    <citation type="journal article" date="2013" name="Stand. Genomic Sci.">
        <title>Complete genome sequence of Desulfocapsa sulfexigens, a marine deltaproteobacterium specialized in disproportionating inorganic sulfur compounds.</title>
        <authorList>
            <person name="Finster K.W."/>
            <person name="Kjeldsen K.U."/>
            <person name="Kube M."/>
            <person name="Reinhardt R."/>
            <person name="Mussmann M."/>
            <person name="Amann R."/>
            <person name="Schreiber L."/>
        </authorList>
    </citation>
    <scope>NUCLEOTIDE SEQUENCE [LARGE SCALE GENOMIC DNA]</scope>
    <source>
        <strain evidence="3">DSM 10523 / SB164P1</strain>
    </source>
</reference>
<evidence type="ECO:0000259" key="1">
    <source>
        <dbReference type="PROSITE" id="PS51857"/>
    </source>
</evidence>
<reference evidence="2 3" key="1">
    <citation type="journal article" date="2013" name="PLoS ONE">
        <title>The first genomic and proteomic characterization of a deep-sea sulfate reducer: insights into the piezophilic lifestyle of Desulfovibrio piezophilus.</title>
        <authorList>
            <person name="Pradel N."/>
            <person name="Ji B."/>
            <person name="Gimenez G."/>
            <person name="Talla E."/>
            <person name="Lenoble P."/>
            <person name="Garel M."/>
            <person name="Tamburini C."/>
            <person name="Fourquet P."/>
            <person name="Lebrun R."/>
            <person name="Bertin P."/>
            <person name="Denis Y."/>
            <person name="Pophillat M."/>
            <person name="Barbe V."/>
            <person name="Ollivier B."/>
            <person name="Dolla A."/>
        </authorList>
    </citation>
    <scope>NUCLEOTIDE SEQUENCE [LARGE SCALE GENOMIC DNA]</scope>
    <source>
        <strain evidence="3">DSM 10523 / SB164P1</strain>
    </source>
</reference>
<dbReference type="HOGENOM" id="CLU_117621_7_2_7"/>
<proteinExistence type="predicted"/>
<dbReference type="RefSeq" id="WP_015414271.1">
    <property type="nucleotide sequence ID" value="NC_020409.1"/>
</dbReference>
<dbReference type="CDD" id="cd04458">
    <property type="entry name" value="CSP_CDS"/>
    <property type="match status" value="1"/>
</dbReference>
<dbReference type="SMART" id="SM00357">
    <property type="entry name" value="CSP"/>
    <property type="match status" value="1"/>
</dbReference>
<dbReference type="EMBL" id="FO203427">
    <property type="protein sequence ID" value="CCH48220.1"/>
    <property type="molecule type" value="Genomic_DNA"/>
</dbReference>
<dbReference type="PATRIC" id="fig|879567.3.peg.1013"/>
<evidence type="ECO:0000313" key="3">
    <source>
        <dbReference type="Proteomes" id="UP000011724"/>
    </source>
</evidence>
<dbReference type="STRING" id="1322246.BN4_10983"/>
<dbReference type="PROSITE" id="PS51857">
    <property type="entry name" value="CSD_2"/>
    <property type="match status" value="1"/>
</dbReference>
<dbReference type="AlphaFoldDB" id="M1WLP5"/>
<organism evidence="2 3">
    <name type="scientific">Pseudodesulfovibrio piezophilus (strain DSM 21447 / JCM 15486 / C1TLV30)</name>
    <name type="common">Desulfovibrio piezophilus</name>
    <dbReference type="NCBI Taxonomy" id="1322246"/>
    <lineage>
        <taxon>Bacteria</taxon>
        <taxon>Pseudomonadati</taxon>
        <taxon>Thermodesulfobacteriota</taxon>
        <taxon>Desulfovibrionia</taxon>
        <taxon>Desulfovibrionales</taxon>
        <taxon>Desulfovibrionaceae</taxon>
    </lineage>
</organism>
<keyword evidence="3" id="KW-1185">Reference proteome</keyword>
<accession>M1WLP5</accession>
<dbReference type="Proteomes" id="UP000011724">
    <property type="component" value="Chromosome"/>
</dbReference>
<dbReference type="GO" id="GO:0003676">
    <property type="term" value="F:nucleic acid binding"/>
    <property type="evidence" value="ECO:0007669"/>
    <property type="project" value="InterPro"/>
</dbReference>
<dbReference type="InterPro" id="IPR012340">
    <property type="entry name" value="NA-bd_OB-fold"/>
</dbReference>
<evidence type="ECO:0000313" key="2">
    <source>
        <dbReference type="EMBL" id="CCH48220.1"/>
    </source>
</evidence>
<dbReference type="eggNOG" id="COG1278">
    <property type="taxonomic scope" value="Bacteria"/>
</dbReference>
<name>M1WLP5_PSEP2</name>
<protein>
    <submittedName>
        <fullName evidence="2">Cold shock-like protein CspC (Modular protein)</fullName>
    </submittedName>
</protein>
<dbReference type="InterPro" id="IPR002059">
    <property type="entry name" value="CSP_DNA-bd"/>
</dbReference>
<dbReference type="SUPFAM" id="SSF50249">
    <property type="entry name" value="Nucleic acid-binding proteins"/>
    <property type="match status" value="1"/>
</dbReference>
<dbReference type="Pfam" id="PF00313">
    <property type="entry name" value="CSD"/>
    <property type="match status" value="1"/>
</dbReference>
<dbReference type="KEGG" id="dpi:BN4_10983"/>
<gene>
    <name evidence="2" type="ordered locus">BN4_10983</name>
</gene>
<dbReference type="InterPro" id="IPR011129">
    <property type="entry name" value="CSD"/>
</dbReference>
<dbReference type="PANTHER" id="PTHR46565:SF20">
    <property type="entry name" value="COLD SHOCK DOMAIN-CONTAINING PROTEIN 4"/>
    <property type="match status" value="1"/>
</dbReference>
<dbReference type="PANTHER" id="PTHR46565">
    <property type="entry name" value="COLD SHOCK DOMAIN PROTEIN 2"/>
    <property type="match status" value="1"/>
</dbReference>
<feature type="domain" description="CSD" evidence="1">
    <location>
        <begin position="19"/>
        <end position="83"/>
    </location>
</feature>
<dbReference type="Gene3D" id="2.40.50.140">
    <property type="entry name" value="Nucleic acid-binding proteins"/>
    <property type="match status" value="1"/>
</dbReference>
<dbReference type="PRINTS" id="PR00050">
    <property type="entry name" value="COLDSHOCK"/>
</dbReference>
<sequence>MVSGYLRFVSTYSMEVGVRREGTVSWFNEQKGFGFILADDGSDVFVNYSEVIRDGFQTLDAGERVSFDIVDEKIGPKAVDVRLMHAASQSLHF</sequence>
<dbReference type="GO" id="GO:0005829">
    <property type="term" value="C:cytosol"/>
    <property type="evidence" value="ECO:0007669"/>
    <property type="project" value="UniProtKB-ARBA"/>
</dbReference>